<dbReference type="InterPro" id="IPR005119">
    <property type="entry name" value="LysR_subst-bd"/>
</dbReference>
<proteinExistence type="inferred from homology"/>
<dbReference type="AlphaFoldDB" id="A0A1L5BRT5"/>
<evidence type="ECO:0000313" key="6">
    <source>
        <dbReference type="EMBL" id="APL95512.1"/>
    </source>
</evidence>
<reference evidence="6 7" key="1">
    <citation type="journal article" date="2012" name="J. Bacteriol.">
        <title>Genome sequence of Sphingobium indicum B90A, a hexachlorocyclohexane-degrading bacterium.</title>
        <authorList>
            <person name="Anand S."/>
            <person name="Sangwan N."/>
            <person name="Lata P."/>
            <person name="Kaur J."/>
            <person name="Dua A."/>
            <person name="Singh A.K."/>
            <person name="Verma M."/>
            <person name="Kaur J."/>
            <person name="Khurana J.P."/>
            <person name="Khurana P."/>
            <person name="Mathur S."/>
            <person name="Lal R."/>
        </authorList>
    </citation>
    <scope>NUCLEOTIDE SEQUENCE [LARGE SCALE GENOMIC DNA]</scope>
    <source>
        <strain evidence="7">DSM 16412 / CCM 7286 / MTCC 6364 / B90A</strain>
    </source>
</reference>
<comment type="similarity">
    <text evidence="1">Belongs to the LysR transcriptional regulatory family.</text>
</comment>
<evidence type="ECO:0000313" key="7">
    <source>
        <dbReference type="Proteomes" id="UP000004550"/>
    </source>
</evidence>
<dbReference type="Pfam" id="PF00126">
    <property type="entry name" value="HTH_1"/>
    <property type="match status" value="1"/>
</dbReference>
<feature type="domain" description="HTH lysR-type" evidence="5">
    <location>
        <begin position="16"/>
        <end position="73"/>
    </location>
</feature>
<name>A0A1L5BRT5_SPHIB</name>
<dbReference type="EMBL" id="CP013070">
    <property type="protein sequence ID" value="APL95512.1"/>
    <property type="molecule type" value="Genomic_DNA"/>
</dbReference>
<dbReference type="SUPFAM" id="SSF53850">
    <property type="entry name" value="Periplasmic binding protein-like II"/>
    <property type="match status" value="1"/>
</dbReference>
<dbReference type="Pfam" id="PF03466">
    <property type="entry name" value="LysR_substrate"/>
    <property type="match status" value="1"/>
</dbReference>
<dbReference type="PANTHER" id="PTHR30579">
    <property type="entry name" value="TRANSCRIPTIONAL REGULATOR"/>
    <property type="match status" value="1"/>
</dbReference>
<dbReference type="PROSITE" id="PS50931">
    <property type="entry name" value="HTH_LYSR"/>
    <property type="match status" value="1"/>
</dbReference>
<dbReference type="Gene3D" id="1.10.10.10">
    <property type="entry name" value="Winged helix-like DNA-binding domain superfamily/Winged helix DNA-binding domain"/>
    <property type="match status" value="1"/>
</dbReference>
<dbReference type="RefSeq" id="WP_007682349.1">
    <property type="nucleotide sequence ID" value="NZ_CP013070.1"/>
</dbReference>
<dbReference type="InterPro" id="IPR036388">
    <property type="entry name" value="WH-like_DNA-bd_sf"/>
</dbReference>
<dbReference type="InterPro" id="IPR050176">
    <property type="entry name" value="LTTR"/>
</dbReference>
<sequence>MDEGARAERPGWDRVTNWDLIRAFLALQRAGTFEGAAQALSVDHSTLRRRIQTLEKNVGAQLFTRRDGRYAVVPAMQAYLDAAIQMDVSARVFSDSAWEQQGIVRVTMLDFLATWIAPQLVDLRAEFPALELDITTEHYFVDLETELVDIAVRLARPTRGRGKLQKVADMAYGVYASHAYLARFTGKRHQIVALSAHVMRQDHDFLVGETTWALERLPPGDVVCYTDSYLVLRQMCEDGLGICLMPTILGDASPQLVRLPDVDGGTASCEVWLITNSETGTAPKVRHVARFMGELLRASGEPSRAVKPSSGLSLVRA</sequence>
<dbReference type="SUPFAM" id="SSF46785">
    <property type="entry name" value="Winged helix' DNA-binding domain"/>
    <property type="match status" value="1"/>
</dbReference>
<dbReference type="PANTHER" id="PTHR30579:SF3">
    <property type="entry name" value="TRANSCRIPTIONAL REGULATORY PROTEIN"/>
    <property type="match status" value="1"/>
</dbReference>
<organism evidence="6 7">
    <name type="scientific">Sphingobium indicum (strain DSM 16412 / CCM 7286 / MTCC 6364 / B90A)</name>
    <dbReference type="NCBI Taxonomy" id="861109"/>
    <lineage>
        <taxon>Bacteria</taxon>
        <taxon>Pseudomonadati</taxon>
        <taxon>Pseudomonadota</taxon>
        <taxon>Alphaproteobacteria</taxon>
        <taxon>Sphingomonadales</taxon>
        <taxon>Sphingomonadaceae</taxon>
        <taxon>Sphingobium</taxon>
    </lineage>
</organism>
<dbReference type="GO" id="GO:0003700">
    <property type="term" value="F:DNA-binding transcription factor activity"/>
    <property type="evidence" value="ECO:0007669"/>
    <property type="project" value="InterPro"/>
</dbReference>
<keyword evidence="4" id="KW-0804">Transcription</keyword>
<dbReference type="InterPro" id="IPR036390">
    <property type="entry name" value="WH_DNA-bd_sf"/>
</dbReference>
<evidence type="ECO:0000256" key="2">
    <source>
        <dbReference type="ARBA" id="ARBA00023015"/>
    </source>
</evidence>
<dbReference type="InterPro" id="IPR000847">
    <property type="entry name" value="LysR_HTH_N"/>
</dbReference>
<evidence type="ECO:0000256" key="1">
    <source>
        <dbReference type="ARBA" id="ARBA00009437"/>
    </source>
</evidence>
<evidence type="ECO:0000259" key="5">
    <source>
        <dbReference type="PROSITE" id="PS50931"/>
    </source>
</evidence>
<evidence type="ECO:0000256" key="4">
    <source>
        <dbReference type="ARBA" id="ARBA00023163"/>
    </source>
</evidence>
<dbReference type="Proteomes" id="UP000004550">
    <property type="component" value="Chromosome"/>
</dbReference>
<dbReference type="Gene3D" id="3.40.190.290">
    <property type="match status" value="1"/>
</dbReference>
<protein>
    <recommendedName>
        <fullName evidence="5">HTH lysR-type domain-containing protein</fullName>
    </recommendedName>
</protein>
<dbReference type="GO" id="GO:0003677">
    <property type="term" value="F:DNA binding"/>
    <property type="evidence" value="ECO:0007669"/>
    <property type="project" value="UniProtKB-KW"/>
</dbReference>
<dbReference type="KEGG" id="sinb:SIDU_13880"/>
<keyword evidence="3" id="KW-0238">DNA-binding</keyword>
<accession>A0A1L5BRT5</accession>
<gene>
    <name evidence="6" type="ORF">SIDU_13880</name>
</gene>
<keyword evidence="2" id="KW-0805">Transcription regulation</keyword>
<evidence type="ECO:0000256" key="3">
    <source>
        <dbReference type="ARBA" id="ARBA00023125"/>
    </source>
</evidence>